<dbReference type="SMART" id="SM00507">
    <property type="entry name" value="HNHc"/>
    <property type="match status" value="1"/>
</dbReference>
<comment type="caution">
    <text evidence="6">The sequence shown here is derived from an EMBL/GenBank/DDBJ whole genome shotgun (WGS) entry which is preliminary data.</text>
</comment>
<dbReference type="InterPro" id="IPR002711">
    <property type="entry name" value="HNH"/>
</dbReference>
<dbReference type="PANTHER" id="PTHR41286:SF1">
    <property type="entry name" value="HNH NUCLEASE YAJD-RELATED"/>
    <property type="match status" value="1"/>
</dbReference>
<gene>
    <name evidence="6" type="ORF">R55214_HHFBAMCI_01350</name>
</gene>
<evidence type="ECO:0000256" key="4">
    <source>
        <dbReference type="ARBA" id="ARBA00040194"/>
    </source>
</evidence>
<dbReference type="Gene3D" id="1.10.30.50">
    <property type="match status" value="1"/>
</dbReference>
<feature type="domain" description="HNH nuclease" evidence="5">
    <location>
        <begin position="68"/>
        <end position="124"/>
    </location>
</feature>
<protein>
    <recommendedName>
        <fullName evidence="4">Putative HNH nuclease YajD</fullName>
    </recommendedName>
</protein>
<name>A0ABM9MZY4_9LACO</name>
<evidence type="ECO:0000259" key="5">
    <source>
        <dbReference type="SMART" id="SM00507"/>
    </source>
</evidence>
<dbReference type="PANTHER" id="PTHR41286">
    <property type="entry name" value="HNH NUCLEASE YAJD-RELATED"/>
    <property type="match status" value="1"/>
</dbReference>
<dbReference type="CDD" id="cd00085">
    <property type="entry name" value="HNHc"/>
    <property type="match status" value="1"/>
</dbReference>
<keyword evidence="2" id="KW-0378">Hydrolase</keyword>
<dbReference type="EMBL" id="CAUZMB010000009">
    <property type="protein sequence ID" value="CAK1251711.1"/>
    <property type="molecule type" value="Genomic_DNA"/>
</dbReference>
<evidence type="ECO:0000313" key="7">
    <source>
        <dbReference type="Proteomes" id="UP001314166"/>
    </source>
</evidence>
<keyword evidence="6" id="KW-0255">Endonuclease</keyword>
<evidence type="ECO:0000256" key="1">
    <source>
        <dbReference type="ARBA" id="ARBA00022722"/>
    </source>
</evidence>
<comment type="similarity">
    <text evidence="3">Belongs to the HNH nuclease family.</text>
</comment>
<dbReference type="RefSeq" id="WP_338344557.1">
    <property type="nucleotide sequence ID" value="NZ_CAUZLM010000008.1"/>
</dbReference>
<dbReference type="GO" id="GO:0004519">
    <property type="term" value="F:endonuclease activity"/>
    <property type="evidence" value="ECO:0007669"/>
    <property type="project" value="UniProtKB-KW"/>
</dbReference>
<evidence type="ECO:0000256" key="3">
    <source>
        <dbReference type="ARBA" id="ARBA00038412"/>
    </source>
</evidence>
<keyword evidence="1" id="KW-0540">Nuclease</keyword>
<keyword evidence="7" id="KW-1185">Reference proteome</keyword>
<sequence>MPRVKRCRANGCHAMVAFDSRYCKRHQDLAMDEPKPVRNTYHYNHHTRNRNGQKIDQYKFYRTRQWVQLRQSTLDAQHYLCQYCLADGIVTTAKTIDHRIPIEFDSNLRADINNLDVICSSCHTKKTNWERKWYGTGNGNKLRQVRAIDDVKTINKMMNDV</sequence>
<evidence type="ECO:0000313" key="6">
    <source>
        <dbReference type="EMBL" id="CAK1251711.1"/>
    </source>
</evidence>
<dbReference type="Pfam" id="PF01844">
    <property type="entry name" value="HNH"/>
    <property type="match status" value="1"/>
</dbReference>
<proteinExistence type="inferred from homology"/>
<dbReference type="InterPro" id="IPR003615">
    <property type="entry name" value="HNH_nuc"/>
</dbReference>
<reference evidence="6 7" key="1">
    <citation type="submission" date="2023-10" db="EMBL/GenBank/DDBJ databases">
        <authorList>
            <person name="Botero Cardona J."/>
        </authorList>
    </citation>
    <scope>NUCLEOTIDE SEQUENCE [LARGE SCALE GENOMIC DNA]</scope>
    <source>
        <strain evidence="6 7">R-55214</strain>
    </source>
</reference>
<evidence type="ECO:0000256" key="2">
    <source>
        <dbReference type="ARBA" id="ARBA00022801"/>
    </source>
</evidence>
<dbReference type="Proteomes" id="UP001314166">
    <property type="component" value="Unassembled WGS sequence"/>
</dbReference>
<accession>A0ABM9MZY4</accession>
<organism evidence="6 7">
    <name type="scientific">Fructobacillus evanidus</name>
    <dbReference type="NCBI Taxonomy" id="3064281"/>
    <lineage>
        <taxon>Bacteria</taxon>
        <taxon>Bacillati</taxon>
        <taxon>Bacillota</taxon>
        <taxon>Bacilli</taxon>
        <taxon>Lactobacillales</taxon>
        <taxon>Lactobacillaceae</taxon>
        <taxon>Fructobacillus</taxon>
    </lineage>
</organism>